<gene>
    <name evidence="4" type="ORF">ACFQ4E_15755</name>
</gene>
<name>A0ABW3ZLS8_9RHOB</name>
<evidence type="ECO:0000256" key="1">
    <source>
        <dbReference type="ARBA" id="ARBA00023125"/>
    </source>
</evidence>
<dbReference type="InterPro" id="IPR001647">
    <property type="entry name" value="HTH_TetR"/>
</dbReference>
<dbReference type="InterPro" id="IPR036271">
    <property type="entry name" value="Tet_transcr_reg_TetR-rel_C_sf"/>
</dbReference>
<dbReference type="InterPro" id="IPR013573">
    <property type="entry name" value="Tscrpt_reg_YcdC_C"/>
</dbReference>
<feature type="DNA-binding region" description="H-T-H motif" evidence="2">
    <location>
        <begin position="39"/>
        <end position="58"/>
    </location>
</feature>
<dbReference type="SUPFAM" id="SSF48498">
    <property type="entry name" value="Tetracyclin repressor-like, C-terminal domain"/>
    <property type="match status" value="1"/>
</dbReference>
<keyword evidence="5" id="KW-1185">Reference proteome</keyword>
<dbReference type="PRINTS" id="PR00455">
    <property type="entry name" value="HTHTETR"/>
</dbReference>
<evidence type="ECO:0000259" key="3">
    <source>
        <dbReference type="PROSITE" id="PS50977"/>
    </source>
</evidence>
<evidence type="ECO:0000313" key="4">
    <source>
        <dbReference type="EMBL" id="MFD1343883.1"/>
    </source>
</evidence>
<dbReference type="InterPro" id="IPR050109">
    <property type="entry name" value="HTH-type_TetR-like_transc_reg"/>
</dbReference>
<dbReference type="PROSITE" id="PS50977">
    <property type="entry name" value="HTH_TETR_2"/>
    <property type="match status" value="1"/>
</dbReference>
<dbReference type="Gene3D" id="1.10.10.60">
    <property type="entry name" value="Homeodomain-like"/>
    <property type="match status" value="1"/>
</dbReference>
<dbReference type="Pfam" id="PF08362">
    <property type="entry name" value="TetR_C_3"/>
    <property type="match status" value="1"/>
</dbReference>
<sequence>MDARPDPEKKPSRIQQRNRRRILEAALDVFSAEGFRGATLDAIAEAAGMSKPNVLYYFDSKETIHVTLLNGLMETWVEPLRALRDDADPVEALMAYVMTKLEMSRTMPRESRLFANEILQGAPRMGPHLQRGLKPLFDRKCALISGWVQAGRLAEIDPAHLLMTIWAVTQHYADFEAQVAVLQPDRRDGWARAERHVDAMFRHLLTP</sequence>
<dbReference type="PANTHER" id="PTHR30055">
    <property type="entry name" value="HTH-TYPE TRANSCRIPTIONAL REGULATOR RUTR"/>
    <property type="match status" value="1"/>
</dbReference>
<dbReference type="EMBL" id="JBHTMU010000033">
    <property type="protein sequence ID" value="MFD1343883.1"/>
    <property type="molecule type" value="Genomic_DNA"/>
</dbReference>
<organism evidence="4 5">
    <name type="scientific">Litorisediminicola beolgyonensis</name>
    <dbReference type="NCBI Taxonomy" id="1173614"/>
    <lineage>
        <taxon>Bacteria</taxon>
        <taxon>Pseudomonadati</taxon>
        <taxon>Pseudomonadota</taxon>
        <taxon>Alphaproteobacteria</taxon>
        <taxon>Rhodobacterales</taxon>
        <taxon>Paracoccaceae</taxon>
        <taxon>Litorisediminicola</taxon>
    </lineage>
</organism>
<dbReference type="RefSeq" id="WP_386805207.1">
    <property type="nucleotide sequence ID" value="NZ_JBHTMU010000033.1"/>
</dbReference>
<dbReference type="SUPFAM" id="SSF46689">
    <property type="entry name" value="Homeodomain-like"/>
    <property type="match status" value="1"/>
</dbReference>
<evidence type="ECO:0000256" key="2">
    <source>
        <dbReference type="PROSITE-ProRule" id="PRU00335"/>
    </source>
</evidence>
<proteinExistence type="predicted"/>
<reference evidence="5" key="1">
    <citation type="journal article" date="2019" name="Int. J. Syst. Evol. Microbiol.">
        <title>The Global Catalogue of Microorganisms (GCM) 10K type strain sequencing project: providing services to taxonomists for standard genome sequencing and annotation.</title>
        <authorList>
            <consortium name="The Broad Institute Genomics Platform"/>
            <consortium name="The Broad Institute Genome Sequencing Center for Infectious Disease"/>
            <person name="Wu L."/>
            <person name="Ma J."/>
        </authorList>
    </citation>
    <scope>NUCLEOTIDE SEQUENCE [LARGE SCALE GENOMIC DNA]</scope>
    <source>
        <strain evidence="5">CCUG 62953</strain>
    </source>
</reference>
<dbReference type="PANTHER" id="PTHR30055:SF196">
    <property type="entry name" value="HTH-TYPE TRANSCRIPTIONAL REGULATOR RUTR"/>
    <property type="match status" value="1"/>
</dbReference>
<dbReference type="Gene3D" id="1.10.357.10">
    <property type="entry name" value="Tetracycline Repressor, domain 2"/>
    <property type="match status" value="1"/>
</dbReference>
<evidence type="ECO:0000313" key="5">
    <source>
        <dbReference type="Proteomes" id="UP001597135"/>
    </source>
</evidence>
<dbReference type="InterPro" id="IPR009057">
    <property type="entry name" value="Homeodomain-like_sf"/>
</dbReference>
<keyword evidence="1 2" id="KW-0238">DNA-binding</keyword>
<protein>
    <submittedName>
        <fullName evidence="4">TetR family transcriptional regulator C-terminal domain-containing protein</fullName>
    </submittedName>
</protein>
<dbReference type="Pfam" id="PF00440">
    <property type="entry name" value="TetR_N"/>
    <property type="match status" value="1"/>
</dbReference>
<comment type="caution">
    <text evidence="4">The sequence shown here is derived from an EMBL/GenBank/DDBJ whole genome shotgun (WGS) entry which is preliminary data.</text>
</comment>
<dbReference type="Proteomes" id="UP001597135">
    <property type="component" value="Unassembled WGS sequence"/>
</dbReference>
<accession>A0ABW3ZLS8</accession>
<feature type="domain" description="HTH tetR-type" evidence="3">
    <location>
        <begin position="16"/>
        <end position="76"/>
    </location>
</feature>